<name>A0A225WGP4_9STRA</name>
<dbReference type="InterPro" id="IPR001584">
    <property type="entry name" value="Integrase_cat-core"/>
</dbReference>
<feature type="domain" description="Integrase catalytic" evidence="1">
    <location>
        <begin position="65"/>
        <end position="109"/>
    </location>
</feature>
<dbReference type="InterPro" id="IPR036397">
    <property type="entry name" value="RNaseH_sf"/>
</dbReference>
<dbReference type="PROSITE" id="PS50994">
    <property type="entry name" value="INTEGRASE"/>
    <property type="match status" value="1"/>
</dbReference>
<evidence type="ECO:0000313" key="3">
    <source>
        <dbReference type="Proteomes" id="UP000198211"/>
    </source>
</evidence>
<sequence length="109" mass="12343">MLCPHVKGGKMIKRPWSETINCNERNGVLHWDFLSLGDSFGSSKYLLVLKDHATHFCELVVVGVSDNGSHFKNEVVAELSRKLKTQQQFTLAYSPRINGSVERVNRDIL</sequence>
<keyword evidence="3" id="KW-1185">Reference proteome</keyword>
<dbReference type="InterPro" id="IPR012337">
    <property type="entry name" value="RNaseH-like_sf"/>
</dbReference>
<dbReference type="Gene3D" id="3.30.420.10">
    <property type="entry name" value="Ribonuclease H-like superfamily/Ribonuclease H"/>
    <property type="match status" value="1"/>
</dbReference>
<gene>
    <name evidence="2" type="ORF">PHMEG_0009234</name>
</gene>
<dbReference type="AlphaFoldDB" id="A0A225WGP4"/>
<dbReference type="OrthoDB" id="123893at2759"/>
<dbReference type="EMBL" id="NBNE01000849">
    <property type="protein sequence ID" value="OWZ16901.1"/>
    <property type="molecule type" value="Genomic_DNA"/>
</dbReference>
<protein>
    <recommendedName>
        <fullName evidence="1">Integrase catalytic domain-containing protein</fullName>
    </recommendedName>
</protein>
<comment type="caution">
    <text evidence="2">The sequence shown here is derived from an EMBL/GenBank/DDBJ whole genome shotgun (WGS) entry which is preliminary data.</text>
</comment>
<reference evidence="3" key="1">
    <citation type="submission" date="2017-03" db="EMBL/GenBank/DDBJ databases">
        <title>Phytopthora megakarya and P. palmivora, two closely related causual agents of cacao black pod achieved similar genome size and gene model numbers by different mechanisms.</title>
        <authorList>
            <person name="Ali S."/>
            <person name="Shao J."/>
            <person name="Larry D.J."/>
            <person name="Kronmiller B."/>
            <person name="Shen D."/>
            <person name="Strem M.D."/>
            <person name="Melnick R.L."/>
            <person name="Guiltinan M.J."/>
            <person name="Tyler B.M."/>
            <person name="Meinhardt L.W."/>
            <person name="Bailey B.A."/>
        </authorList>
    </citation>
    <scope>NUCLEOTIDE SEQUENCE [LARGE SCALE GENOMIC DNA]</scope>
    <source>
        <strain evidence="3">zdho120</strain>
    </source>
</reference>
<dbReference type="GO" id="GO:0015074">
    <property type="term" value="P:DNA integration"/>
    <property type="evidence" value="ECO:0007669"/>
    <property type="project" value="InterPro"/>
</dbReference>
<evidence type="ECO:0000259" key="1">
    <source>
        <dbReference type="PROSITE" id="PS50994"/>
    </source>
</evidence>
<dbReference type="GO" id="GO:0003676">
    <property type="term" value="F:nucleic acid binding"/>
    <property type="evidence" value="ECO:0007669"/>
    <property type="project" value="InterPro"/>
</dbReference>
<accession>A0A225WGP4</accession>
<dbReference type="SUPFAM" id="SSF53098">
    <property type="entry name" value="Ribonuclease H-like"/>
    <property type="match status" value="1"/>
</dbReference>
<dbReference type="Proteomes" id="UP000198211">
    <property type="component" value="Unassembled WGS sequence"/>
</dbReference>
<evidence type="ECO:0000313" key="2">
    <source>
        <dbReference type="EMBL" id="OWZ16901.1"/>
    </source>
</evidence>
<organism evidence="2 3">
    <name type="scientific">Phytophthora megakarya</name>
    <dbReference type="NCBI Taxonomy" id="4795"/>
    <lineage>
        <taxon>Eukaryota</taxon>
        <taxon>Sar</taxon>
        <taxon>Stramenopiles</taxon>
        <taxon>Oomycota</taxon>
        <taxon>Peronosporomycetes</taxon>
        <taxon>Peronosporales</taxon>
        <taxon>Peronosporaceae</taxon>
        <taxon>Phytophthora</taxon>
    </lineage>
</organism>
<proteinExistence type="predicted"/>